<reference evidence="2" key="2">
    <citation type="journal article" date="2021" name="Microbiome">
        <title>Successional dynamics and alternative stable states in a saline activated sludge microbial community over 9 years.</title>
        <authorList>
            <person name="Wang Y."/>
            <person name="Ye J."/>
            <person name="Ju F."/>
            <person name="Liu L."/>
            <person name="Boyd J.A."/>
            <person name="Deng Y."/>
            <person name="Parks D.H."/>
            <person name="Jiang X."/>
            <person name="Yin X."/>
            <person name="Woodcroft B.J."/>
            <person name="Tyson G.W."/>
            <person name="Hugenholtz P."/>
            <person name="Polz M.F."/>
            <person name="Zhang T."/>
        </authorList>
    </citation>
    <scope>NUCLEOTIDE SEQUENCE</scope>
    <source>
        <strain evidence="2">HKST-UBA14</strain>
    </source>
</reference>
<feature type="domain" description="Glycoside hydrolase family 2 catalytic" evidence="1">
    <location>
        <begin position="58"/>
        <end position="235"/>
    </location>
</feature>
<comment type="caution">
    <text evidence="2">The sequence shown here is derived from an EMBL/GenBank/DDBJ whole genome shotgun (WGS) entry which is preliminary data.</text>
</comment>
<organism evidence="2 3">
    <name type="scientific">Candidatus Dojkabacteria bacterium</name>
    <dbReference type="NCBI Taxonomy" id="2099670"/>
    <lineage>
        <taxon>Bacteria</taxon>
        <taxon>Candidatus Dojkabacteria</taxon>
    </lineage>
</organism>
<dbReference type="AlphaFoldDB" id="A0A955RJ19"/>
<evidence type="ECO:0000313" key="3">
    <source>
        <dbReference type="Proteomes" id="UP000783287"/>
    </source>
</evidence>
<dbReference type="GO" id="GO:0004553">
    <property type="term" value="F:hydrolase activity, hydrolyzing O-glycosyl compounds"/>
    <property type="evidence" value="ECO:0007669"/>
    <property type="project" value="InterPro"/>
</dbReference>
<dbReference type="Gene3D" id="3.20.20.80">
    <property type="entry name" value="Glycosidases"/>
    <property type="match status" value="1"/>
</dbReference>
<name>A0A955RJ19_9BACT</name>
<dbReference type="InterPro" id="IPR017853">
    <property type="entry name" value="GH"/>
</dbReference>
<sequence length="291" mass="34411">MKWGTTYSQKYAKDLGLDWKQAFKSIFDSIKFETVRLCAYWDEIEASKDSFSFANLDWLIEESTSRGIEVTLSLGRKVPRWPEYHEPSWVKANDYSFLEKRLLNYIDKTVSRYNNHSIITRWQIENEPFWSFGNSDYPIQEDTVHKEYELVKGLDNREIVCTDTGTWSSWRKAAKYGDQIGVNIYPIVYKQSKYFRQPEYSLVYRLKKLLISKPILISELQAEPWGPGKVQDLDEAEWQNSISIDKLNRNILLAKRTGIDEAWLWGCEWWEFLKQNGNTTIFNHIKEIING</sequence>
<dbReference type="EMBL" id="JAGQLK010000017">
    <property type="protein sequence ID" value="MCA9382979.1"/>
    <property type="molecule type" value="Genomic_DNA"/>
</dbReference>
<gene>
    <name evidence="2" type="ORF">KC909_01310</name>
</gene>
<protein>
    <submittedName>
        <fullName evidence="2">Endo-1,4-beta-xylanase</fullName>
    </submittedName>
</protein>
<dbReference type="GO" id="GO:0005975">
    <property type="term" value="P:carbohydrate metabolic process"/>
    <property type="evidence" value="ECO:0007669"/>
    <property type="project" value="InterPro"/>
</dbReference>
<accession>A0A955RJ19</accession>
<proteinExistence type="predicted"/>
<dbReference type="Pfam" id="PF02836">
    <property type="entry name" value="Glyco_hydro_2_C"/>
    <property type="match status" value="1"/>
</dbReference>
<evidence type="ECO:0000259" key="1">
    <source>
        <dbReference type="Pfam" id="PF02836"/>
    </source>
</evidence>
<dbReference type="Proteomes" id="UP000783287">
    <property type="component" value="Unassembled WGS sequence"/>
</dbReference>
<reference evidence="2" key="1">
    <citation type="submission" date="2020-04" db="EMBL/GenBank/DDBJ databases">
        <authorList>
            <person name="Zhang T."/>
        </authorList>
    </citation>
    <scope>NUCLEOTIDE SEQUENCE</scope>
    <source>
        <strain evidence="2">HKST-UBA14</strain>
    </source>
</reference>
<dbReference type="InterPro" id="IPR006103">
    <property type="entry name" value="Glyco_hydro_2_cat"/>
</dbReference>
<dbReference type="SUPFAM" id="SSF51445">
    <property type="entry name" value="(Trans)glycosidases"/>
    <property type="match status" value="1"/>
</dbReference>
<evidence type="ECO:0000313" key="2">
    <source>
        <dbReference type="EMBL" id="MCA9382979.1"/>
    </source>
</evidence>